<dbReference type="GO" id="GO:0003677">
    <property type="term" value="F:DNA binding"/>
    <property type="evidence" value="ECO:0007669"/>
    <property type="project" value="TreeGrafter"/>
</dbReference>
<dbReference type="KEGG" id="psym:J1N51_06215"/>
<dbReference type="Proteomes" id="UP000682739">
    <property type="component" value="Chromosome"/>
</dbReference>
<evidence type="ECO:0000256" key="10">
    <source>
        <dbReference type="ARBA" id="ARBA00059220"/>
    </source>
</evidence>
<dbReference type="SUPFAM" id="SSF52425">
    <property type="entry name" value="Cryptochrome/photolyase, N-terminal domain"/>
    <property type="match status" value="1"/>
</dbReference>
<keyword evidence="17" id="KW-1185">Reference proteome</keyword>
<dbReference type="PANTHER" id="PTHR11455:SF9">
    <property type="entry name" value="CRYPTOCHROME CIRCADIAN CLOCK 5 ISOFORM X1"/>
    <property type="match status" value="1"/>
</dbReference>
<evidence type="ECO:0000256" key="14">
    <source>
        <dbReference type="RuleBase" id="RU004182"/>
    </source>
</evidence>
<feature type="binding site" evidence="12">
    <location>
        <begin position="240"/>
        <end position="244"/>
    </location>
    <ligand>
        <name>FAD</name>
        <dbReference type="ChEBI" id="CHEBI:57692"/>
    </ligand>
</feature>
<dbReference type="FunFam" id="1.10.579.10:FF:000003">
    <property type="entry name" value="Deoxyribodipyrimidine photo-lyase"/>
    <property type="match status" value="1"/>
</dbReference>
<evidence type="ECO:0000256" key="12">
    <source>
        <dbReference type="PIRSR" id="PIRSR602081-1"/>
    </source>
</evidence>
<comment type="catalytic activity">
    <reaction evidence="9">
        <text>cyclobutadipyrimidine (in DNA) = 2 pyrimidine residues (in DNA).</text>
        <dbReference type="EC" id="4.1.99.3"/>
    </reaction>
</comment>
<dbReference type="RefSeq" id="WP_208833069.1">
    <property type="nucleotide sequence ID" value="NZ_CP072110.1"/>
</dbReference>
<keyword evidence="7 14" id="KW-0157">Chromophore</keyword>
<evidence type="ECO:0000256" key="11">
    <source>
        <dbReference type="ARBA" id="ARBA00083107"/>
    </source>
</evidence>
<gene>
    <name evidence="16" type="primary">phrB</name>
    <name evidence="16" type="ORF">J1N51_06215</name>
</gene>
<dbReference type="PROSITE" id="PS51645">
    <property type="entry name" value="PHR_CRY_ALPHA_BETA"/>
    <property type="match status" value="1"/>
</dbReference>
<dbReference type="NCBIfam" id="NF007955">
    <property type="entry name" value="PRK10674.1"/>
    <property type="match status" value="1"/>
</dbReference>
<keyword evidence="5 12" id="KW-0285">Flavoprotein</keyword>
<comment type="similarity">
    <text evidence="14">Belongs to the DNA photolyase family.</text>
</comment>
<comment type="cofactor">
    <cofactor evidence="1">
        <name>(6R)-5,10-methylene-5,6,7,8-tetrahydrofolate</name>
        <dbReference type="ChEBI" id="CHEBI:15636"/>
    </cofactor>
</comment>
<comment type="cofactor">
    <cofactor evidence="12">
        <name>FAD</name>
        <dbReference type="ChEBI" id="CHEBI:57692"/>
    </cofactor>
    <text evidence="12">Binds 1 FAD per subunit.</text>
</comment>
<feature type="binding site" evidence="12">
    <location>
        <begin position="282"/>
        <end position="289"/>
    </location>
    <ligand>
        <name>FAD</name>
        <dbReference type="ChEBI" id="CHEBI:57692"/>
    </ligand>
</feature>
<evidence type="ECO:0000256" key="7">
    <source>
        <dbReference type="ARBA" id="ARBA00022991"/>
    </source>
</evidence>
<feature type="site" description="Electron transfer via tryptophanyl radical" evidence="13">
    <location>
        <position position="367"/>
    </location>
</feature>
<reference evidence="16" key="1">
    <citation type="submission" date="2021-03" db="EMBL/GenBank/DDBJ databases">
        <title>Description of Psychrosphaera ytuae sp. nov. isolated from deep sea sediment of South China Sea.</title>
        <authorList>
            <person name="Zhang J."/>
            <person name="Xu X.-D."/>
        </authorList>
    </citation>
    <scope>NUCLEOTIDE SEQUENCE</scope>
    <source>
        <strain evidence="16">MTZ26</strain>
    </source>
</reference>
<evidence type="ECO:0000313" key="16">
    <source>
        <dbReference type="EMBL" id="QTH65034.1"/>
    </source>
</evidence>
<feature type="binding site" evidence="12">
    <location>
        <begin position="380"/>
        <end position="382"/>
    </location>
    <ligand>
        <name>FAD</name>
        <dbReference type="ChEBI" id="CHEBI:57692"/>
    </ligand>
</feature>
<feature type="binding site" evidence="12">
    <location>
        <position position="279"/>
    </location>
    <ligand>
        <name>FAD</name>
        <dbReference type="ChEBI" id="CHEBI:57692"/>
    </ligand>
</feature>
<organism evidence="16 17">
    <name type="scientific">Psychrosphaera ytuae</name>
    <dbReference type="NCBI Taxonomy" id="2820710"/>
    <lineage>
        <taxon>Bacteria</taxon>
        <taxon>Pseudomonadati</taxon>
        <taxon>Pseudomonadota</taxon>
        <taxon>Gammaproteobacteria</taxon>
        <taxon>Alteromonadales</taxon>
        <taxon>Pseudoalteromonadaceae</taxon>
        <taxon>Psychrosphaera</taxon>
    </lineage>
</organism>
<evidence type="ECO:0000313" key="17">
    <source>
        <dbReference type="Proteomes" id="UP000682739"/>
    </source>
</evidence>
<evidence type="ECO:0000256" key="4">
    <source>
        <dbReference type="ARBA" id="ARBA00014046"/>
    </source>
</evidence>
<dbReference type="Gene3D" id="3.40.50.620">
    <property type="entry name" value="HUPs"/>
    <property type="match status" value="1"/>
</dbReference>
<dbReference type="InterPro" id="IPR036155">
    <property type="entry name" value="Crypto/Photolyase_N_sf"/>
</dbReference>
<dbReference type="InterPro" id="IPR014729">
    <property type="entry name" value="Rossmann-like_a/b/a_fold"/>
</dbReference>
<feature type="binding site" evidence="12">
    <location>
        <position position="228"/>
    </location>
    <ligand>
        <name>FAD</name>
        <dbReference type="ChEBI" id="CHEBI:57692"/>
    </ligand>
</feature>
<dbReference type="InterPro" id="IPR036134">
    <property type="entry name" value="Crypto/Photolyase_FAD-like_sf"/>
</dbReference>
<evidence type="ECO:0000259" key="15">
    <source>
        <dbReference type="PROSITE" id="PS51645"/>
    </source>
</evidence>
<dbReference type="GO" id="GO:0071949">
    <property type="term" value="F:FAD binding"/>
    <property type="evidence" value="ECO:0007669"/>
    <property type="project" value="TreeGrafter"/>
</dbReference>
<evidence type="ECO:0000256" key="8">
    <source>
        <dbReference type="ARBA" id="ARBA00031671"/>
    </source>
</evidence>
<dbReference type="EMBL" id="CP072110">
    <property type="protein sequence ID" value="QTH65034.1"/>
    <property type="molecule type" value="Genomic_DNA"/>
</dbReference>
<evidence type="ECO:0000256" key="3">
    <source>
        <dbReference type="ARBA" id="ARBA00013149"/>
    </source>
</evidence>
<dbReference type="InterPro" id="IPR005101">
    <property type="entry name" value="Cryptochr/Photolyase_FAD-bd"/>
</dbReference>
<dbReference type="EC" id="4.1.99.3" evidence="3"/>
<dbReference type="PROSITE" id="PS00691">
    <property type="entry name" value="DNA_PHOTOLYASES_1_2"/>
    <property type="match status" value="1"/>
</dbReference>
<feature type="site" description="Electron transfer via tryptophanyl radical" evidence="13">
    <location>
        <position position="314"/>
    </location>
</feature>
<evidence type="ECO:0000256" key="5">
    <source>
        <dbReference type="ARBA" id="ARBA00022630"/>
    </source>
</evidence>
<dbReference type="Gene3D" id="1.10.579.10">
    <property type="entry name" value="DNA Cyclobutane Dipyrimidine Photolyase, subunit A, domain 3"/>
    <property type="match status" value="1"/>
</dbReference>
<dbReference type="AlphaFoldDB" id="A0A975DE60"/>
<proteinExistence type="inferred from homology"/>
<comment type="function">
    <text evidence="10">Involved in repair of UV radiation-induced DNA damage. Catalyzes the light-dependent monomerization (300-600 nm) of cyclobutyl pyrimidine dimers (in cis-syn configuration), which are formed between adjacent bases on the same DNA strand upon exposure to ultraviolet radiation.</text>
</comment>
<dbReference type="GO" id="GO:0003904">
    <property type="term" value="F:deoxyribodipyrimidine photo-lyase activity"/>
    <property type="evidence" value="ECO:0007669"/>
    <property type="project" value="UniProtKB-EC"/>
</dbReference>
<evidence type="ECO:0000256" key="13">
    <source>
        <dbReference type="PIRSR" id="PIRSR602081-2"/>
    </source>
</evidence>
<evidence type="ECO:0000256" key="2">
    <source>
        <dbReference type="ARBA" id="ARBA00005862"/>
    </source>
</evidence>
<dbReference type="PRINTS" id="PR00147">
    <property type="entry name" value="DNAPHOTLYASE"/>
</dbReference>
<name>A0A975DE60_9GAMM</name>
<dbReference type="GO" id="GO:0000719">
    <property type="term" value="P:photoreactive repair"/>
    <property type="evidence" value="ECO:0007669"/>
    <property type="project" value="UniProtKB-ARBA"/>
</dbReference>
<comment type="similarity">
    <text evidence="2">Belongs to the DNA photolyase class-1 family.</text>
</comment>
<feature type="domain" description="Photolyase/cryptochrome alpha/beta" evidence="15">
    <location>
        <begin position="1"/>
        <end position="135"/>
    </location>
</feature>
<dbReference type="Gene3D" id="1.25.40.80">
    <property type="match status" value="1"/>
</dbReference>
<evidence type="ECO:0000256" key="1">
    <source>
        <dbReference type="ARBA" id="ARBA00001932"/>
    </source>
</evidence>
<protein>
    <recommendedName>
        <fullName evidence="4">Deoxyribodipyrimidine photo-lyase</fullName>
        <ecNumber evidence="3">4.1.99.3</ecNumber>
    </recommendedName>
    <alternativeName>
        <fullName evidence="8">DNA photolyase</fullName>
    </alternativeName>
    <alternativeName>
        <fullName evidence="11">Photoreactivating enzyme</fullName>
    </alternativeName>
</protein>
<evidence type="ECO:0000256" key="6">
    <source>
        <dbReference type="ARBA" id="ARBA00022827"/>
    </source>
</evidence>
<dbReference type="Pfam" id="PF00875">
    <property type="entry name" value="DNA_photolyase"/>
    <property type="match status" value="1"/>
</dbReference>
<dbReference type="InterPro" id="IPR002081">
    <property type="entry name" value="Cryptochrome/DNA_photolyase_1"/>
</dbReference>
<feature type="site" description="Electron transfer via tryptophanyl radical" evidence="13">
    <location>
        <position position="390"/>
    </location>
</feature>
<dbReference type="InterPro" id="IPR018394">
    <property type="entry name" value="DNA_photolyase_1_CS_C"/>
</dbReference>
<dbReference type="Pfam" id="PF03441">
    <property type="entry name" value="FAD_binding_7"/>
    <property type="match status" value="1"/>
</dbReference>
<accession>A0A975DE60</accession>
<dbReference type="PANTHER" id="PTHR11455">
    <property type="entry name" value="CRYPTOCHROME"/>
    <property type="match status" value="1"/>
</dbReference>
<dbReference type="PROSITE" id="PS00394">
    <property type="entry name" value="DNA_PHOTOLYASES_1_1"/>
    <property type="match status" value="1"/>
</dbReference>
<keyword evidence="6 12" id="KW-0274">FAD</keyword>
<dbReference type="SUPFAM" id="SSF48173">
    <property type="entry name" value="Cryptochrome/photolyase FAD-binding domain"/>
    <property type="match status" value="1"/>
</dbReference>
<evidence type="ECO:0000256" key="9">
    <source>
        <dbReference type="ARBA" id="ARBA00033999"/>
    </source>
</evidence>
<dbReference type="GO" id="GO:0009416">
    <property type="term" value="P:response to light stimulus"/>
    <property type="evidence" value="ECO:0007669"/>
    <property type="project" value="TreeGrafter"/>
</dbReference>
<dbReference type="InterPro" id="IPR006050">
    <property type="entry name" value="DNA_photolyase_N"/>
</dbReference>
<keyword evidence="16" id="KW-0456">Lyase</keyword>
<sequence>MNIIWFRTDIRLDDNPALEAAIKDSLANNRAVKALFISTPEQWKKHDRAAIQVDFLERHVQLVADKLTAHGIEFELAHCKDFSEQVELIVELCQRDNVVGLYANAELEINEVKRDERVRDQLLGTEFFTFEADVVASKGEVRNKQGEMYKVFTPFKREWLSVVINQGFALADSKRALIEYQSSDLANGDIKSPDIVFEADKVDSSAWPLVTELRTELVPDFYQKIARYGEDRDIPSINGTSKLSPYLAIGAVSPKRLVFQLMHNVPNILDNQSVAEFAWLNQIIWRDFYRHLLFHFPALCKHNNFNDKYDRLDWPNNPFLFKAWKEGKTGYPIVDAAMRQLVQTGWMHNRLRMIVASFLTKHLLIDWRLGEAFFAQHLIDYDLANNNGGWQWAAGTGCDAQPYFRIFNPITQSQKFDPEGTFIRSYLPELKNFSNKDIHFPHKVLKAEKSNVYWPAIVEHKTARENALDFYKSSEK</sequence>